<dbReference type="Gene3D" id="1.10.10.60">
    <property type="entry name" value="Homeodomain-like"/>
    <property type="match status" value="1"/>
</dbReference>
<dbReference type="Proteomes" id="UP001500630">
    <property type="component" value="Unassembled WGS sequence"/>
</dbReference>
<dbReference type="Pfam" id="PF01965">
    <property type="entry name" value="DJ-1_PfpI"/>
    <property type="match status" value="1"/>
</dbReference>
<keyword evidence="1" id="KW-0805">Transcription regulation</keyword>
<name>A0ABP6ZYF5_9ACTN</name>
<evidence type="ECO:0000256" key="2">
    <source>
        <dbReference type="ARBA" id="ARBA00023163"/>
    </source>
</evidence>
<organism evidence="4 5">
    <name type="scientific">Nonomuraea rosea</name>
    <dbReference type="NCBI Taxonomy" id="638574"/>
    <lineage>
        <taxon>Bacteria</taxon>
        <taxon>Bacillati</taxon>
        <taxon>Actinomycetota</taxon>
        <taxon>Actinomycetes</taxon>
        <taxon>Streptosporangiales</taxon>
        <taxon>Streptosporangiaceae</taxon>
        <taxon>Nonomuraea</taxon>
    </lineage>
</organism>
<dbReference type="InterPro" id="IPR052158">
    <property type="entry name" value="INH-QAR"/>
</dbReference>
<dbReference type="CDD" id="cd03137">
    <property type="entry name" value="GATase1_AraC_1"/>
    <property type="match status" value="1"/>
</dbReference>
<comment type="caution">
    <text evidence="4">The sequence shown here is derived from an EMBL/GenBank/DDBJ whole genome shotgun (WGS) entry which is preliminary data.</text>
</comment>
<keyword evidence="5" id="KW-1185">Reference proteome</keyword>
<dbReference type="PANTHER" id="PTHR43130:SF3">
    <property type="entry name" value="HTH-TYPE TRANSCRIPTIONAL REGULATOR RV1931C"/>
    <property type="match status" value="1"/>
</dbReference>
<dbReference type="PANTHER" id="PTHR43130">
    <property type="entry name" value="ARAC-FAMILY TRANSCRIPTIONAL REGULATOR"/>
    <property type="match status" value="1"/>
</dbReference>
<gene>
    <name evidence="4" type="ORF">GCM10022419_127640</name>
</gene>
<dbReference type="SMART" id="SM00342">
    <property type="entry name" value="HTH_ARAC"/>
    <property type="match status" value="1"/>
</dbReference>
<accession>A0ABP6ZYF5</accession>
<dbReference type="Pfam" id="PF12833">
    <property type="entry name" value="HTH_18"/>
    <property type="match status" value="1"/>
</dbReference>
<reference evidence="5" key="1">
    <citation type="journal article" date="2019" name="Int. J. Syst. Evol. Microbiol.">
        <title>The Global Catalogue of Microorganisms (GCM) 10K type strain sequencing project: providing services to taxonomists for standard genome sequencing and annotation.</title>
        <authorList>
            <consortium name="The Broad Institute Genomics Platform"/>
            <consortium name="The Broad Institute Genome Sequencing Center for Infectious Disease"/>
            <person name="Wu L."/>
            <person name="Ma J."/>
        </authorList>
    </citation>
    <scope>NUCLEOTIDE SEQUENCE [LARGE SCALE GENOMIC DNA]</scope>
    <source>
        <strain evidence="5">JCM 17326</strain>
    </source>
</reference>
<protein>
    <submittedName>
        <fullName evidence="4">DJ-1/PfpI family protein</fullName>
    </submittedName>
</protein>
<dbReference type="InterPro" id="IPR029062">
    <property type="entry name" value="Class_I_gatase-like"/>
</dbReference>
<sequence length="320" mass="34361">MVAVYDGVVLLDVAGPVQILHGSRGYRIRHASVDGRPVRTDVGVALGVDLALDEIERPVGTLLVPGYAPPDGDRPGQAFVDLLRDIGAGARRVASVCTGALLLAEAGLLDGRRATTHWSACADLASRFPRVTVEPDAIFVRDGPVVTSAGVTAGIDLALALVEEDHGQDLARAVAKYMVVFLQRPGGQSQFSVRGAVPATRHPGLRRLLDSIAADPAAGHTLATMAARITVSERHLTRLFRRELGLTPGRYVERIRVEAAQALLETTADGVASIARRCGHGSDETMRRTFLKVLGITPTDYRRHFRTSHEPAFRRAAPNR</sequence>
<dbReference type="EMBL" id="BAABDQ010000062">
    <property type="protein sequence ID" value="GAA3620483.1"/>
    <property type="molecule type" value="Genomic_DNA"/>
</dbReference>
<dbReference type="InterPro" id="IPR018060">
    <property type="entry name" value="HTH_AraC"/>
</dbReference>
<keyword evidence="2" id="KW-0804">Transcription</keyword>
<dbReference type="PROSITE" id="PS01124">
    <property type="entry name" value="HTH_ARAC_FAMILY_2"/>
    <property type="match status" value="1"/>
</dbReference>
<dbReference type="Gene3D" id="3.40.50.880">
    <property type="match status" value="1"/>
</dbReference>
<dbReference type="InterPro" id="IPR009057">
    <property type="entry name" value="Homeodomain-like_sf"/>
</dbReference>
<evidence type="ECO:0000259" key="3">
    <source>
        <dbReference type="PROSITE" id="PS01124"/>
    </source>
</evidence>
<evidence type="ECO:0000313" key="4">
    <source>
        <dbReference type="EMBL" id="GAA3620483.1"/>
    </source>
</evidence>
<evidence type="ECO:0000313" key="5">
    <source>
        <dbReference type="Proteomes" id="UP001500630"/>
    </source>
</evidence>
<dbReference type="SUPFAM" id="SSF52317">
    <property type="entry name" value="Class I glutamine amidotransferase-like"/>
    <property type="match status" value="1"/>
</dbReference>
<feature type="domain" description="HTH araC/xylS-type" evidence="3">
    <location>
        <begin position="206"/>
        <end position="304"/>
    </location>
</feature>
<proteinExistence type="predicted"/>
<evidence type="ECO:0000256" key="1">
    <source>
        <dbReference type="ARBA" id="ARBA00023015"/>
    </source>
</evidence>
<dbReference type="InterPro" id="IPR002818">
    <property type="entry name" value="DJ-1/PfpI"/>
</dbReference>
<dbReference type="SUPFAM" id="SSF46689">
    <property type="entry name" value="Homeodomain-like"/>
    <property type="match status" value="2"/>
</dbReference>